<keyword evidence="2" id="KW-0812">Transmembrane</keyword>
<evidence type="ECO:0000313" key="4">
    <source>
        <dbReference type="Proteomes" id="UP001279734"/>
    </source>
</evidence>
<dbReference type="AlphaFoldDB" id="A0AAD3S817"/>
<dbReference type="Proteomes" id="UP001279734">
    <property type="component" value="Unassembled WGS sequence"/>
</dbReference>
<accession>A0AAD3S817</accession>
<comment type="caution">
    <text evidence="3">The sequence shown here is derived from an EMBL/GenBank/DDBJ whole genome shotgun (WGS) entry which is preliminary data.</text>
</comment>
<sequence length="305" mass="32918">MIFFGADFGQAVGAGRMLIRSSCRLGIAGNLLSWSSYPLFGDEATAGLGVSLWIRMGHGSMHLLFWLIVVDGGSPFSSELKLALYRTRATWFLLLPTTAVLMVNFGMWLLGVECYGCPLCWVVPSGQGAISLCNVGCLTGCRLDEGSFLWGPLSMDGHNAVDKSQCMNLGNAVTSAFEQEATSDDNSWQTNEQLISSTSPCLAHAISKELVIDVKDSINSFAVLQISEDSAEQEEGAKECKSSIGPGVASKLEDSVQRSELPMRADEENGIFPVQQLFDRMGSDSQFPPSDVMLSTPDLDSDWCG</sequence>
<feature type="transmembrane region" description="Helical" evidence="2">
    <location>
        <begin position="91"/>
        <end position="110"/>
    </location>
</feature>
<organism evidence="3 4">
    <name type="scientific">Nepenthes gracilis</name>
    <name type="common">Slender pitcher plant</name>
    <dbReference type="NCBI Taxonomy" id="150966"/>
    <lineage>
        <taxon>Eukaryota</taxon>
        <taxon>Viridiplantae</taxon>
        <taxon>Streptophyta</taxon>
        <taxon>Embryophyta</taxon>
        <taxon>Tracheophyta</taxon>
        <taxon>Spermatophyta</taxon>
        <taxon>Magnoliopsida</taxon>
        <taxon>eudicotyledons</taxon>
        <taxon>Gunneridae</taxon>
        <taxon>Pentapetalae</taxon>
        <taxon>Caryophyllales</taxon>
        <taxon>Nepenthaceae</taxon>
        <taxon>Nepenthes</taxon>
    </lineage>
</organism>
<proteinExistence type="predicted"/>
<evidence type="ECO:0000256" key="2">
    <source>
        <dbReference type="SAM" id="Phobius"/>
    </source>
</evidence>
<name>A0AAD3S817_NEPGR</name>
<keyword evidence="2" id="KW-0472">Membrane</keyword>
<dbReference type="EMBL" id="BSYO01000006">
    <property type="protein sequence ID" value="GMH06115.1"/>
    <property type="molecule type" value="Genomic_DNA"/>
</dbReference>
<feature type="compositionally biased region" description="Basic and acidic residues" evidence="1">
    <location>
        <begin position="251"/>
        <end position="267"/>
    </location>
</feature>
<evidence type="ECO:0000313" key="3">
    <source>
        <dbReference type="EMBL" id="GMH06115.1"/>
    </source>
</evidence>
<gene>
    <name evidence="3" type="ORF">Nepgr_007955</name>
</gene>
<reference evidence="3" key="1">
    <citation type="submission" date="2023-05" db="EMBL/GenBank/DDBJ databases">
        <title>Nepenthes gracilis genome sequencing.</title>
        <authorList>
            <person name="Fukushima K."/>
        </authorList>
    </citation>
    <scope>NUCLEOTIDE SEQUENCE</scope>
    <source>
        <strain evidence="3">SING2019-196</strain>
    </source>
</reference>
<feature type="region of interest" description="Disordered" evidence="1">
    <location>
        <begin position="232"/>
        <end position="305"/>
    </location>
</feature>
<keyword evidence="2" id="KW-1133">Transmembrane helix</keyword>
<keyword evidence="4" id="KW-1185">Reference proteome</keyword>
<protein>
    <submittedName>
        <fullName evidence="3">Uncharacterized protein</fullName>
    </submittedName>
</protein>
<evidence type="ECO:0000256" key="1">
    <source>
        <dbReference type="SAM" id="MobiDB-lite"/>
    </source>
</evidence>